<dbReference type="OrthoDB" id="2328944at2"/>
<gene>
    <name evidence="3" type="ORF">F6I03_03060</name>
</gene>
<feature type="domain" description="Endonuclease GajA/Old nuclease/RecF-like AAA" evidence="1">
    <location>
        <begin position="13"/>
        <end position="170"/>
    </location>
</feature>
<dbReference type="InterPro" id="IPR041685">
    <property type="entry name" value="AAA_GajA/Old/RecF-like"/>
</dbReference>
<dbReference type="EMBL" id="VYWO01000001">
    <property type="protein sequence ID" value="KAA9302208.1"/>
    <property type="molecule type" value="Genomic_DNA"/>
</dbReference>
<feature type="domain" description="OLD protein-like TOPRIM" evidence="2">
    <location>
        <begin position="220"/>
        <end position="283"/>
    </location>
</feature>
<dbReference type="SUPFAM" id="SSF52540">
    <property type="entry name" value="P-loop containing nucleoside triphosphate hydrolases"/>
    <property type="match status" value="1"/>
</dbReference>
<dbReference type="Gene3D" id="3.40.50.300">
    <property type="entry name" value="P-loop containing nucleotide triphosphate hydrolases"/>
    <property type="match status" value="1"/>
</dbReference>
<dbReference type="Pfam" id="PF20469">
    <property type="entry name" value="OLD-like_TOPRIM"/>
    <property type="match status" value="1"/>
</dbReference>
<evidence type="ECO:0000259" key="1">
    <source>
        <dbReference type="Pfam" id="PF13175"/>
    </source>
</evidence>
<sequence>MYKKRKNNLIDFTKGKRSDQIVNQDNSLIEDIDNNLISINAKIDDISYIKKSLDSINTEMETLSVNNQNKKLRFSSISSDAEQLIDNVELIYETDDKKLTLGGDGRNNQIYLSTWISKQKELADDKSITFYALEEPEAHLHPQQQVRLARHIFDNLDQQILITSHSPSIANEINPGNIIRLYSSDSKSSIAANEGINEELINFFNDFAHRRNLINSQLYFLNSVLLVEGVSEVIFYKTLAKSKSIDLNQYNTEILSVEGVGFEPYAQICLSLKIPFSIRTDNDLNKIQNKTGMLRFSGINRLINLLNNLNYSIDFLPYSPIDYETIKKDISFKEGKKPSTLSNSMPIPEFINKLSKHNLYLATEDLEKDIIDSPLFSSLKEFYNETDRDIIYEKMCKKKGENMFNFSQSYFSEFEKIPDTSILFAPLLSILDLSIGETNE</sequence>
<dbReference type="CDD" id="cd01026">
    <property type="entry name" value="TOPRIM_OLD"/>
    <property type="match status" value="1"/>
</dbReference>
<comment type="caution">
    <text evidence="3">The sequence shown here is derived from an EMBL/GenBank/DDBJ whole genome shotgun (WGS) entry which is preliminary data.</text>
</comment>
<dbReference type="InterPro" id="IPR034139">
    <property type="entry name" value="TOPRIM_OLD"/>
</dbReference>
<proteinExistence type="predicted"/>
<protein>
    <submittedName>
        <fullName evidence="3">AAA family ATPase</fullName>
    </submittedName>
</protein>
<dbReference type="Pfam" id="PF13175">
    <property type="entry name" value="AAA_15"/>
    <property type="match status" value="1"/>
</dbReference>
<evidence type="ECO:0000259" key="2">
    <source>
        <dbReference type="Pfam" id="PF20469"/>
    </source>
</evidence>
<evidence type="ECO:0000313" key="3">
    <source>
        <dbReference type="EMBL" id="KAA9302208.1"/>
    </source>
</evidence>
<reference evidence="3 4" key="1">
    <citation type="submission" date="2019-09" db="EMBL/GenBank/DDBJ databases">
        <title>Draft genome sequence assemblies of isolates from the urinary tract.</title>
        <authorList>
            <person name="Mores C.R."/>
            <person name="Putonti C."/>
            <person name="Wolfe A.J."/>
        </authorList>
    </citation>
    <scope>NUCLEOTIDE SEQUENCE [LARGE SCALE GENOMIC DNA]</scope>
    <source>
        <strain evidence="3 4">UMB623</strain>
    </source>
</reference>
<organism evidence="3 4">
    <name type="scientific">Aerococcus sanguinicola</name>
    <dbReference type="NCBI Taxonomy" id="119206"/>
    <lineage>
        <taxon>Bacteria</taxon>
        <taxon>Bacillati</taxon>
        <taxon>Bacillota</taxon>
        <taxon>Bacilli</taxon>
        <taxon>Lactobacillales</taxon>
        <taxon>Aerococcaceae</taxon>
        <taxon>Aerococcus</taxon>
    </lineage>
</organism>
<dbReference type="PANTHER" id="PTHR43581">
    <property type="entry name" value="ATP/GTP PHOSPHATASE"/>
    <property type="match status" value="1"/>
</dbReference>
<dbReference type="InterPro" id="IPR051396">
    <property type="entry name" value="Bact_Antivir_Def_Nuclease"/>
</dbReference>
<name>A0A5N1GPQ8_9LACT</name>
<dbReference type="InterPro" id="IPR027417">
    <property type="entry name" value="P-loop_NTPase"/>
</dbReference>
<accession>A0A5N1GPQ8</accession>
<evidence type="ECO:0000313" key="4">
    <source>
        <dbReference type="Proteomes" id="UP000327148"/>
    </source>
</evidence>
<dbReference type="PANTHER" id="PTHR43581:SF4">
    <property type="entry name" value="ATP_GTP PHOSPHATASE"/>
    <property type="match status" value="1"/>
</dbReference>
<dbReference type="Proteomes" id="UP000327148">
    <property type="component" value="Unassembled WGS sequence"/>
</dbReference>
<dbReference type="AlphaFoldDB" id="A0A5N1GPQ8"/>